<protein>
    <submittedName>
        <fullName evidence="1">Contig157, whole genome shotgun sequence</fullName>
    </submittedName>
</protein>
<sequence length="253" mass="28310">MKKIIYSLSALLTLVTAGSCKKQLMTYEGLPDIYFNEAARLPAYSGEVLTDSTVLSFSLALAKDSVKNIVVAVTGAPADHDREYSLTINSASTAVEGTHYTPIPKTLTIKKNKLLDTIPVKFFRTTDLRTRTVTLLLDLQANSNFVNQMNNKVLDKQTGKVKSFITYRIYVNDMLKKPKLWFDGYLGVFTQKKLNLIMEILKITPAYLDATASLGEQGAYGGYMQRYLNEMKTAGQTIYEDDGTEMMMGQYVQ</sequence>
<dbReference type="PROSITE" id="PS51257">
    <property type="entry name" value="PROKAR_LIPOPROTEIN"/>
    <property type="match status" value="1"/>
</dbReference>
<reference evidence="1 2" key="1">
    <citation type="submission" date="2015-01" db="EMBL/GenBank/DDBJ databases">
        <title>Draft genome sequence of Pedobacter sp. NL19 isolated from sludge of an effluent treatment pond in an abandoned uranium mine.</title>
        <authorList>
            <person name="Santos T."/>
            <person name="Caetano T."/>
            <person name="Covas C."/>
            <person name="Cruz A."/>
            <person name="Mendo S."/>
        </authorList>
    </citation>
    <scope>NUCLEOTIDE SEQUENCE [LARGE SCALE GENOMIC DNA]</scope>
    <source>
        <strain evidence="1 2">NL19</strain>
    </source>
</reference>
<dbReference type="AlphaFoldDB" id="A0A0D0GJK2"/>
<gene>
    <name evidence="1" type="ORF">TH53_25440</name>
</gene>
<evidence type="ECO:0000313" key="1">
    <source>
        <dbReference type="EMBL" id="KIO74606.1"/>
    </source>
</evidence>
<evidence type="ECO:0000313" key="2">
    <source>
        <dbReference type="Proteomes" id="UP000032049"/>
    </source>
</evidence>
<comment type="caution">
    <text evidence="1">The sequence shown here is derived from an EMBL/GenBank/DDBJ whole genome shotgun (WGS) entry which is preliminary data.</text>
</comment>
<accession>A0A0D0GJK2</accession>
<dbReference type="Proteomes" id="UP000032049">
    <property type="component" value="Unassembled WGS sequence"/>
</dbReference>
<dbReference type="InterPro" id="IPR032299">
    <property type="entry name" value="DUF4843"/>
</dbReference>
<dbReference type="OrthoDB" id="1096291at2"/>
<keyword evidence="2" id="KW-1185">Reference proteome</keyword>
<organism evidence="1 2">
    <name type="scientific">Pedobacter lusitanus</name>
    <dbReference type="NCBI Taxonomy" id="1503925"/>
    <lineage>
        <taxon>Bacteria</taxon>
        <taxon>Pseudomonadati</taxon>
        <taxon>Bacteroidota</taxon>
        <taxon>Sphingobacteriia</taxon>
        <taxon>Sphingobacteriales</taxon>
        <taxon>Sphingobacteriaceae</taxon>
        <taxon>Pedobacter</taxon>
    </lineage>
</organism>
<dbReference type="STRING" id="1503925.TH53_25440"/>
<dbReference type="RefSeq" id="WP_041887122.1">
    <property type="nucleotide sequence ID" value="NZ_CP157278.1"/>
</dbReference>
<name>A0A0D0GJK2_9SPHI</name>
<dbReference type="EMBL" id="JXRA01000157">
    <property type="protein sequence ID" value="KIO74606.1"/>
    <property type="molecule type" value="Genomic_DNA"/>
</dbReference>
<dbReference type="Pfam" id="PF16132">
    <property type="entry name" value="DUF4843"/>
    <property type="match status" value="1"/>
</dbReference>
<proteinExistence type="predicted"/>